<dbReference type="AlphaFoldDB" id="A0A0F9M665"/>
<protein>
    <submittedName>
        <fullName evidence="1">Uncharacterized protein</fullName>
    </submittedName>
</protein>
<gene>
    <name evidence="1" type="ORF">LCGC14_1423160</name>
</gene>
<proteinExistence type="predicted"/>
<sequence length="79" mass="9552">MNRKEQALRRIGLFHIHVADKAGFCLICSHPSRPERQQELLDFDFEYDDSDGAYEYENNLLRWWGYTFYTRQQFLASKD</sequence>
<comment type="caution">
    <text evidence="1">The sequence shown here is derived from an EMBL/GenBank/DDBJ whole genome shotgun (WGS) entry which is preliminary data.</text>
</comment>
<evidence type="ECO:0000313" key="1">
    <source>
        <dbReference type="EMBL" id="KKM72165.1"/>
    </source>
</evidence>
<name>A0A0F9M665_9ZZZZ</name>
<accession>A0A0F9M665</accession>
<reference evidence="1" key="1">
    <citation type="journal article" date="2015" name="Nature">
        <title>Complex archaea that bridge the gap between prokaryotes and eukaryotes.</title>
        <authorList>
            <person name="Spang A."/>
            <person name="Saw J.H."/>
            <person name="Jorgensen S.L."/>
            <person name="Zaremba-Niedzwiedzka K."/>
            <person name="Martijn J."/>
            <person name="Lind A.E."/>
            <person name="van Eijk R."/>
            <person name="Schleper C."/>
            <person name="Guy L."/>
            <person name="Ettema T.J."/>
        </authorList>
    </citation>
    <scope>NUCLEOTIDE SEQUENCE</scope>
</reference>
<organism evidence="1">
    <name type="scientific">marine sediment metagenome</name>
    <dbReference type="NCBI Taxonomy" id="412755"/>
    <lineage>
        <taxon>unclassified sequences</taxon>
        <taxon>metagenomes</taxon>
        <taxon>ecological metagenomes</taxon>
    </lineage>
</organism>
<dbReference type="EMBL" id="LAZR01009518">
    <property type="protein sequence ID" value="KKM72165.1"/>
    <property type="molecule type" value="Genomic_DNA"/>
</dbReference>